<organism evidence="1 2">
    <name type="scientific">Albugo candida</name>
    <dbReference type="NCBI Taxonomy" id="65357"/>
    <lineage>
        <taxon>Eukaryota</taxon>
        <taxon>Sar</taxon>
        <taxon>Stramenopiles</taxon>
        <taxon>Oomycota</taxon>
        <taxon>Peronosporomycetes</taxon>
        <taxon>Albuginales</taxon>
        <taxon>Albuginaceae</taxon>
        <taxon>Albugo</taxon>
    </lineage>
</organism>
<protein>
    <submittedName>
        <fullName evidence="1">Uncharacterized protein</fullName>
    </submittedName>
</protein>
<evidence type="ECO:0000313" key="2">
    <source>
        <dbReference type="Proteomes" id="UP000053237"/>
    </source>
</evidence>
<dbReference type="InParanoid" id="A0A024FWA3"/>
<proteinExistence type="predicted"/>
<reference evidence="1 2" key="1">
    <citation type="submission" date="2012-05" db="EMBL/GenBank/DDBJ databases">
        <title>Recombination and specialization in a pathogen metapopulation.</title>
        <authorList>
            <person name="Gardiner A."/>
            <person name="Kemen E."/>
            <person name="Schultz-Larsen T."/>
            <person name="MacLean D."/>
            <person name="Van Oosterhout C."/>
            <person name="Jones J.D.G."/>
        </authorList>
    </citation>
    <scope>NUCLEOTIDE SEQUENCE [LARGE SCALE GENOMIC DNA]</scope>
    <source>
        <strain evidence="1 2">Ac Nc2</strain>
    </source>
</reference>
<gene>
    <name evidence="1" type="ORF">BN9_125370</name>
</gene>
<evidence type="ECO:0000313" key="1">
    <source>
        <dbReference type="EMBL" id="CCI11197.1"/>
    </source>
</evidence>
<comment type="caution">
    <text evidence="1">The sequence shown here is derived from an EMBL/GenBank/DDBJ whole genome shotgun (WGS) entry which is preliminary data.</text>
</comment>
<sequence>MRFSLYGKLSDRGSVALDVQLVDTIYSHQRNLHLSMRICMETLDHLILSKSANFVVSDLRLDVRDCIPYKLYAYSTASSYSNFNSRMYGGFRCAFIFATQSSFFLLKRTFQKAID</sequence>
<name>A0A024FWA3_9STRA</name>
<accession>A0A024FWA3</accession>
<keyword evidence="2" id="KW-1185">Reference proteome</keyword>
<dbReference type="EMBL" id="CAIX01000594">
    <property type="protein sequence ID" value="CCI11197.1"/>
    <property type="molecule type" value="Genomic_DNA"/>
</dbReference>
<dbReference type="AlphaFoldDB" id="A0A024FWA3"/>
<dbReference type="Proteomes" id="UP000053237">
    <property type="component" value="Unassembled WGS sequence"/>
</dbReference>